<evidence type="ECO:0000256" key="9">
    <source>
        <dbReference type="ARBA" id="ARBA00022692"/>
    </source>
</evidence>
<reference evidence="21" key="2">
    <citation type="submission" date="2016-02" db="EMBL/GenBank/DDBJ databases">
        <title>Halorhodospira halochloris DSM-1059 complete genome, version 2.</title>
        <authorList>
            <person name="Tsukatani Y."/>
        </authorList>
    </citation>
    <scope>NUCLEOTIDE SEQUENCE</scope>
    <source>
        <strain evidence="21">DSM 1059</strain>
    </source>
</reference>
<keyword evidence="7 20" id="KW-0148">Chlorophyll</keyword>
<keyword evidence="17 20" id="KW-0472">Membrane</keyword>
<feature type="transmembrane region" description="Helical" evidence="20">
    <location>
        <begin position="147"/>
        <end position="167"/>
    </location>
</feature>
<dbReference type="PROSITE" id="PS00244">
    <property type="entry name" value="REACTION_CENTER"/>
    <property type="match status" value="1"/>
</dbReference>
<evidence type="ECO:0000256" key="8">
    <source>
        <dbReference type="ARBA" id="ARBA00022531"/>
    </source>
</evidence>
<sequence>MAEYQNVFTRVQVRGPAEQGLEVPGGSWNRVGRPRFSYLLGKIGDAQVGPIYLGATGVVASLGFLIFCLMVGFNWLAAVDWSVREVFRQFWWLAVEVPPPEYGLRIPPFNDGGWFLWGLAICSLSLLMWWARTYIRARALGLGTHVAWAFAAALWFYFIITIIRPVAIGSWDESLPIGMFAHLDWLVAISERYGNFYYNPFHMLSIAFCFGSALLFAAHGATILATGRYNSEREIEQITDRGTGSERAALFWRWTMGFNATMESIHRWGYWMAILVPLVASIGLFLSGTVIESWYEWGLKHNLVPIYEELSDPARNPAAQ</sequence>
<dbReference type="InterPro" id="IPR036854">
    <property type="entry name" value="Photo_II_D1/D2_sf"/>
</dbReference>
<dbReference type="EMBL" id="AP017372">
    <property type="protein sequence ID" value="BAU58340.1"/>
    <property type="molecule type" value="Genomic_DNA"/>
</dbReference>
<dbReference type="Gene3D" id="1.20.85.10">
    <property type="entry name" value="Photosystem II protein D1-like"/>
    <property type="match status" value="2"/>
</dbReference>
<keyword evidence="13 20" id="KW-0249">Electron transport</keyword>
<dbReference type="GO" id="GO:0042717">
    <property type="term" value="C:plasma membrane-derived chromatophore membrane"/>
    <property type="evidence" value="ECO:0007669"/>
    <property type="project" value="UniProtKB-SubCell"/>
</dbReference>
<feature type="transmembrane region" description="Helical" evidence="20">
    <location>
        <begin position="268"/>
        <end position="291"/>
    </location>
</feature>
<dbReference type="GO" id="GO:0046872">
    <property type="term" value="F:metal ion binding"/>
    <property type="evidence" value="ECO:0007669"/>
    <property type="project" value="UniProtKB-KW"/>
</dbReference>
<feature type="transmembrane region" description="Helical" evidence="20">
    <location>
        <begin position="201"/>
        <end position="225"/>
    </location>
</feature>
<evidence type="ECO:0000256" key="10">
    <source>
        <dbReference type="ARBA" id="ARBA00022723"/>
    </source>
</evidence>
<dbReference type="InterPro" id="IPR005781">
    <property type="entry name" value="Photo_RC_M"/>
</dbReference>
<evidence type="ECO:0000256" key="19">
    <source>
        <dbReference type="RuleBase" id="RU004331"/>
    </source>
</evidence>
<dbReference type="EMDB" id="EMD-36907"/>
<feature type="transmembrane region" description="Helical" evidence="20">
    <location>
        <begin position="114"/>
        <end position="135"/>
    </location>
</feature>
<dbReference type="KEGG" id="hhk:HH1059_06340"/>
<keyword evidence="6 20" id="KW-0674">Reaction center</keyword>
<dbReference type="SUPFAM" id="SSF81483">
    <property type="entry name" value="Bacterial photosystem II reaction centre, L and M subunits"/>
    <property type="match status" value="1"/>
</dbReference>
<comment type="function">
    <text evidence="1 20">The reaction center is a membrane-bound complex that mediates the initial photochemical event in the electron transfer process of photosynthesis.</text>
</comment>
<evidence type="ECO:0000256" key="4">
    <source>
        <dbReference type="ARBA" id="ARBA00018761"/>
    </source>
</evidence>
<evidence type="ECO:0000313" key="23">
    <source>
        <dbReference type="Proteomes" id="UP000218890"/>
    </source>
</evidence>
<reference evidence="24" key="3">
    <citation type="journal article" date="2024" name="J. Integr. Plant Biol.">
        <title>Structural insights into the unusual core photocomplex from a triply extremophilic purple bacterium, Halorhodospira halochloris.</title>
        <authorList>
            <person name="Qi C.H."/>
            <person name="Wang G.L."/>
            <person name="Wang F.F."/>
            <person name="Wang J."/>
            <person name="Wang X.P."/>
            <person name="Zou M.J."/>
            <person name="Ma F."/>
            <person name="Madigan M.T."/>
            <person name="Kimura Y."/>
            <person name="Wang-Otomo Z.Y."/>
            <person name="Yu L.J."/>
        </authorList>
    </citation>
    <scope>STRUCTURE BY ELECTRON MICROSCOPY (2.42 ANGSTROMS) IN COMPLEX WITH FE(3+)</scope>
</reference>
<evidence type="ECO:0000256" key="6">
    <source>
        <dbReference type="ARBA" id="ARBA00022469"/>
    </source>
</evidence>
<keyword evidence="12 20" id="KW-0076">Bacteriochlorophyll</keyword>
<feature type="binding site" evidence="24">
    <location>
        <position position="266"/>
    </location>
    <ligand>
        <name>Fe(3+)</name>
        <dbReference type="ChEBI" id="CHEBI:29034"/>
    </ligand>
</feature>
<keyword evidence="5 20" id="KW-0813">Transport</keyword>
<dbReference type="InterPro" id="IPR055265">
    <property type="entry name" value="Photo_RC_L/M_CS"/>
</dbReference>
<dbReference type="GO" id="GO:0042314">
    <property type="term" value="F:bacteriochlorophyll binding"/>
    <property type="evidence" value="ECO:0007669"/>
    <property type="project" value="UniProtKB-KW"/>
</dbReference>
<feature type="binding site" evidence="24">
    <location>
        <position position="234"/>
    </location>
    <ligand>
        <name>Fe(3+)</name>
        <dbReference type="ChEBI" id="CHEBI:29034"/>
    </ligand>
</feature>
<evidence type="ECO:0000256" key="18">
    <source>
        <dbReference type="ARBA" id="ARBA00031893"/>
    </source>
</evidence>
<dbReference type="GO" id="GO:0009772">
    <property type="term" value="P:photosynthetic electron transport in photosystem II"/>
    <property type="evidence" value="ECO:0007669"/>
    <property type="project" value="InterPro"/>
</dbReference>
<proteinExistence type="evidence at protein level"/>
<feature type="binding site" evidence="24">
    <location>
        <position position="219"/>
    </location>
    <ligand>
        <name>Fe(3+)</name>
        <dbReference type="ChEBI" id="CHEBI:29034"/>
    </ligand>
</feature>
<dbReference type="RefSeq" id="WP_096408212.1">
    <property type="nucleotide sequence ID" value="NZ_AP017372.2"/>
</dbReference>
<evidence type="ECO:0000256" key="14">
    <source>
        <dbReference type="ARBA" id="ARBA00022989"/>
    </source>
</evidence>
<evidence type="ECO:0000256" key="7">
    <source>
        <dbReference type="ARBA" id="ARBA00022494"/>
    </source>
</evidence>
<dbReference type="InterPro" id="IPR000484">
    <property type="entry name" value="Photo_RC_L/M"/>
</dbReference>
<evidence type="ECO:0000256" key="15">
    <source>
        <dbReference type="ARBA" id="ARBA00022991"/>
    </source>
</evidence>
<dbReference type="GO" id="GO:0012505">
    <property type="term" value="C:endomembrane system"/>
    <property type="evidence" value="ECO:0007669"/>
    <property type="project" value="UniProtKB-SubCell"/>
</dbReference>
<keyword evidence="11 20" id="KW-0460">Magnesium</keyword>
<evidence type="ECO:0000256" key="1">
    <source>
        <dbReference type="ARBA" id="ARBA00002611"/>
    </source>
</evidence>
<accession>A0A0X8X847</accession>
<keyword evidence="14 20" id="KW-1133">Transmembrane helix</keyword>
<evidence type="ECO:0000313" key="21">
    <source>
        <dbReference type="EMBL" id="BAU57321.1"/>
    </source>
</evidence>
<evidence type="ECO:0000256" key="16">
    <source>
        <dbReference type="ARBA" id="ARBA00023004"/>
    </source>
</evidence>
<comment type="similarity">
    <text evidence="3 19">Belongs to the reaction center PufL/M/PsbA/D family.</text>
</comment>
<comment type="subcellular location">
    <subcellularLocation>
        <location evidence="20">Cellular chromatophore membrane</location>
        <topology evidence="20">Multi-pass membrane protein</topology>
    </subcellularLocation>
    <subcellularLocation>
        <location evidence="2">Endomembrane system</location>
        <topology evidence="2">Multi-pass membrane protein</topology>
    </subcellularLocation>
</comment>
<keyword evidence="10 20" id="KW-0479">Metal-binding</keyword>
<keyword evidence="24" id="KW-0002">3D-structure</keyword>
<gene>
    <name evidence="21" type="ORF">HH1059_06340</name>
    <name evidence="22" type="ORF">HH1059_16300</name>
</gene>
<evidence type="ECO:0000256" key="3">
    <source>
        <dbReference type="ARBA" id="ARBA00008204"/>
    </source>
</evidence>
<evidence type="ECO:0000256" key="12">
    <source>
        <dbReference type="ARBA" id="ARBA00022956"/>
    </source>
</evidence>
<feature type="transmembrane region" description="Helical" evidence="20">
    <location>
        <begin position="51"/>
        <end position="77"/>
    </location>
</feature>
<evidence type="ECO:0000256" key="11">
    <source>
        <dbReference type="ARBA" id="ARBA00022842"/>
    </source>
</evidence>
<evidence type="ECO:0000256" key="17">
    <source>
        <dbReference type="ARBA" id="ARBA00023136"/>
    </source>
</evidence>
<evidence type="ECO:0000256" key="13">
    <source>
        <dbReference type="ARBA" id="ARBA00022982"/>
    </source>
</evidence>
<dbReference type="SMR" id="A0A0X8X847"/>
<keyword evidence="16 20" id="KW-0408">Iron</keyword>
<comment type="subunit">
    <text evidence="20">Reaction center is composed of four bacteriochlorophylls, two bacteriopheophytins, two ubiquinones, one iron, and highly hydrophobic polypeptide chains.</text>
</comment>
<name>A0A0X8X847_HALHR</name>
<dbReference type="GO" id="GO:0030077">
    <property type="term" value="C:plasma membrane light-harvesting complex"/>
    <property type="evidence" value="ECO:0007669"/>
    <property type="project" value="InterPro"/>
</dbReference>
<keyword evidence="8 20" id="KW-0602">Photosynthesis</keyword>
<dbReference type="Pfam" id="PF00124">
    <property type="entry name" value="Photo_RC"/>
    <property type="match status" value="1"/>
</dbReference>
<evidence type="ECO:0000256" key="2">
    <source>
        <dbReference type="ARBA" id="ARBA00004127"/>
    </source>
</evidence>
<dbReference type="PDB" id="8K5O">
    <property type="method" value="EM"/>
    <property type="resolution" value="2.42 A"/>
    <property type="chains" value="M=1-320"/>
</dbReference>
<keyword evidence="15 20" id="KW-0157">Chromophore</keyword>
<evidence type="ECO:0000256" key="20">
    <source>
        <dbReference type="RuleBase" id="RU364137"/>
    </source>
</evidence>
<protein>
    <recommendedName>
        <fullName evidence="4 20">Reaction center protein M chain</fullName>
    </recommendedName>
    <alternativeName>
        <fullName evidence="18 20">Photosynthetic reaction center M subunit</fullName>
    </alternativeName>
</protein>
<keyword evidence="23" id="KW-1185">Reference proteome</keyword>
<evidence type="ECO:0000313" key="22">
    <source>
        <dbReference type="EMBL" id="BAU58340.1"/>
    </source>
</evidence>
<dbReference type="OrthoDB" id="8555181at2"/>
<evidence type="ECO:0007829" key="24">
    <source>
        <dbReference type="PDB" id="8K5O"/>
    </source>
</evidence>
<dbReference type="NCBIfam" id="TIGR01115">
    <property type="entry name" value="pufM"/>
    <property type="match status" value="1"/>
</dbReference>
<dbReference type="EMBL" id="AP017372">
    <property type="protein sequence ID" value="BAU57321.1"/>
    <property type="molecule type" value="Genomic_DNA"/>
</dbReference>
<dbReference type="AlphaFoldDB" id="A0A0X8X847"/>
<evidence type="ECO:0000256" key="5">
    <source>
        <dbReference type="ARBA" id="ARBA00022448"/>
    </source>
</evidence>
<organism evidence="21 23">
    <name type="scientific">Halorhodospira halochloris</name>
    <name type="common">Ectothiorhodospira halochloris</name>
    <dbReference type="NCBI Taxonomy" id="1052"/>
    <lineage>
        <taxon>Bacteria</taxon>
        <taxon>Pseudomonadati</taxon>
        <taxon>Pseudomonadota</taxon>
        <taxon>Gammaproteobacteria</taxon>
        <taxon>Chromatiales</taxon>
        <taxon>Ectothiorhodospiraceae</taxon>
        <taxon>Halorhodospira</taxon>
    </lineage>
</organism>
<dbReference type="Proteomes" id="UP000218890">
    <property type="component" value="Chromosome"/>
</dbReference>
<reference evidence="23" key="1">
    <citation type="submission" date="2016-02" db="EMBL/GenBank/DDBJ databases">
        <title>Halorhodospira halochloris DSM-1059 complete genome sequence.</title>
        <authorList>
            <person name="Tsukatani Y."/>
        </authorList>
    </citation>
    <scope>NUCLEOTIDE SEQUENCE [LARGE SCALE GENOMIC DNA]</scope>
    <source>
        <strain evidence="23">DSM-1059</strain>
    </source>
</reference>
<keyword evidence="9 20" id="KW-0812">Transmembrane</keyword>
<dbReference type="KEGG" id="hhk:HH1059_16300"/>
<dbReference type="PRINTS" id="PR00256">
    <property type="entry name" value="REACTNCENTRE"/>
</dbReference>